<evidence type="ECO:0000313" key="1">
    <source>
        <dbReference type="EMBL" id="NMM64814.1"/>
    </source>
</evidence>
<comment type="caution">
    <text evidence="1">The sequence shown here is derived from an EMBL/GenBank/DDBJ whole genome shotgun (WGS) entry which is preliminary data.</text>
</comment>
<gene>
    <name evidence="1" type="ORF">HBE96_19620</name>
</gene>
<keyword evidence="2" id="KW-1185">Reference proteome</keyword>
<dbReference type="RefSeq" id="WP_169299408.1">
    <property type="nucleotide sequence ID" value="NZ_JABBNI010000058.1"/>
</dbReference>
<proteinExistence type="predicted"/>
<dbReference type="EMBL" id="JABBNI010000058">
    <property type="protein sequence ID" value="NMM64814.1"/>
    <property type="molecule type" value="Genomic_DNA"/>
</dbReference>
<name>A0A7Y0HPA4_9CLOT</name>
<protein>
    <submittedName>
        <fullName evidence="1">Uncharacterized protein</fullName>
    </submittedName>
</protein>
<organism evidence="1 2">
    <name type="scientific">Clostridium muellerianum</name>
    <dbReference type="NCBI Taxonomy" id="2716538"/>
    <lineage>
        <taxon>Bacteria</taxon>
        <taxon>Bacillati</taxon>
        <taxon>Bacillota</taxon>
        <taxon>Clostridia</taxon>
        <taxon>Eubacteriales</taxon>
        <taxon>Clostridiaceae</taxon>
        <taxon>Clostridium</taxon>
    </lineage>
</organism>
<sequence>MKDMVRISAAEWGEMEFILGKKFLKFEKVINFFNCYPLISKIKIGGYLIWIF</sequence>
<accession>A0A7Y0HPA4</accession>
<dbReference type="AlphaFoldDB" id="A0A7Y0HPA4"/>
<reference evidence="1 2" key="1">
    <citation type="submission" date="2020-06" db="EMBL/GenBank/DDBJ databases">
        <title>Complete Genome Sequence of Clostridium muelleri sp. nov. P21T, an Acid-Alcohol Producing Acetogen Isolated from Old Hay.</title>
        <authorList>
            <person name="Duncan K.E."/>
            <person name="Tanner R.S."/>
        </authorList>
    </citation>
    <scope>NUCLEOTIDE SEQUENCE [LARGE SCALE GENOMIC DNA]</scope>
    <source>
        <strain evidence="1 2">P21</strain>
    </source>
</reference>
<evidence type="ECO:0000313" key="2">
    <source>
        <dbReference type="Proteomes" id="UP000537131"/>
    </source>
</evidence>
<dbReference type="Proteomes" id="UP000537131">
    <property type="component" value="Unassembled WGS sequence"/>
</dbReference>